<evidence type="ECO:0000256" key="1">
    <source>
        <dbReference type="ARBA" id="ARBA00004120"/>
    </source>
</evidence>
<comment type="caution">
    <text evidence="11">The sequence shown here is derived from an EMBL/GenBank/DDBJ whole genome shotgun (WGS) entry which is preliminary data.</text>
</comment>
<proteinExistence type="inferred from homology"/>
<keyword evidence="12" id="KW-1185">Reference proteome</keyword>
<reference evidence="11" key="1">
    <citation type="submission" date="2023-06" db="EMBL/GenBank/DDBJ databases">
        <title>Survivors Of The Sea: Transcriptome response of Skeletonema marinoi to long-term dormancy.</title>
        <authorList>
            <person name="Pinder M.I.M."/>
            <person name="Kourtchenko O."/>
            <person name="Robertson E.K."/>
            <person name="Larsson T."/>
            <person name="Maumus F."/>
            <person name="Osuna-Cruz C.M."/>
            <person name="Vancaester E."/>
            <person name="Stenow R."/>
            <person name="Vandepoele K."/>
            <person name="Ploug H."/>
            <person name="Bruchert V."/>
            <person name="Godhe A."/>
            <person name="Topel M."/>
        </authorList>
    </citation>
    <scope>NUCLEOTIDE SEQUENCE</scope>
    <source>
        <strain evidence="11">R05AC</strain>
    </source>
</reference>
<keyword evidence="3" id="KW-0963">Cytoplasm</keyword>
<feature type="compositionally biased region" description="Basic and acidic residues" evidence="9">
    <location>
        <begin position="127"/>
        <end position="140"/>
    </location>
</feature>
<evidence type="ECO:0000256" key="6">
    <source>
        <dbReference type="ARBA" id="ARBA00023212"/>
    </source>
</evidence>
<dbReference type="InterPro" id="IPR040468">
    <property type="entry name" value="TRAF3IP1_N"/>
</dbReference>
<dbReference type="Pfam" id="PF10243">
    <property type="entry name" value="MIP-T3"/>
    <property type="match status" value="1"/>
</dbReference>
<evidence type="ECO:0000256" key="7">
    <source>
        <dbReference type="ARBA" id="ARBA00023273"/>
    </source>
</evidence>
<comment type="subcellular location">
    <subcellularLocation>
        <location evidence="2">Cytoplasm</location>
        <location evidence="2">Cytoskeleton</location>
        <location evidence="2">Cilium axoneme</location>
    </subcellularLocation>
    <subcellularLocation>
        <location evidence="1">Cytoplasm</location>
        <location evidence="1">Cytoskeleton</location>
        <location evidence="1">Cilium basal body</location>
    </subcellularLocation>
</comment>
<evidence type="ECO:0000256" key="5">
    <source>
        <dbReference type="ARBA" id="ARBA00023054"/>
    </source>
</evidence>
<protein>
    <submittedName>
        <fullName evidence="11">TRAF3-interacting protein 1</fullName>
    </submittedName>
</protein>
<dbReference type="PANTHER" id="PTHR31363:SF0">
    <property type="entry name" value="TRAF3-INTERACTING PROTEIN 1"/>
    <property type="match status" value="1"/>
</dbReference>
<evidence type="ECO:0000256" key="9">
    <source>
        <dbReference type="SAM" id="MobiDB-lite"/>
    </source>
</evidence>
<sequence>MRVLQPIFSRPKLRSRLLSKPPFRFIHDIVFAIIQSTKFPPTGLFTEAELDSSTFKNNKEAKIAFLDKLIALVNASRESPVLVESRNIVAGAQPASTLNLLVAFGKLAQDDDIDHASLIQLTTRTEMAEEESKVDGTSEETKEDFDESKVYENDIVEEGKDDDLGEVCNSECFQSMSMTDAIARIIESASIIESLFTER</sequence>
<evidence type="ECO:0000259" key="10">
    <source>
        <dbReference type="Pfam" id="PF10243"/>
    </source>
</evidence>
<feature type="region of interest" description="Disordered" evidence="9">
    <location>
        <begin position="127"/>
        <end position="147"/>
    </location>
</feature>
<evidence type="ECO:0000256" key="2">
    <source>
        <dbReference type="ARBA" id="ARBA00004430"/>
    </source>
</evidence>
<organism evidence="11 12">
    <name type="scientific">Skeletonema marinoi</name>
    <dbReference type="NCBI Taxonomy" id="267567"/>
    <lineage>
        <taxon>Eukaryota</taxon>
        <taxon>Sar</taxon>
        <taxon>Stramenopiles</taxon>
        <taxon>Ochrophyta</taxon>
        <taxon>Bacillariophyta</taxon>
        <taxon>Coscinodiscophyceae</taxon>
        <taxon>Thalassiosirophycidae</taxon>
        <taxon>Thalassiosirales</taxon>
        <taxon>Skeletonemataceae</taxon>
        <taxon>Skeletonema</taxon>
        <taxon>Skeletonema marinoi-dohrnii complex</taxon>
    </lineage>
</organism>
<evidence type="ECO:0000256" key="8">
    <source>
        <dbReference type="ARBA" id="ARBA00043971"/>
    </source>
</evidence>
<evidence type="ECO:0000256" key="4">
    <source>
        <dbReference type="ARBA" id="ARBA00022794"/>
    </source>
</evidence>
<dbReference type="GO" id="GO:0042073">
    <property type="term" value="P:intraciliary transport"/>
    <property type="evidence" value="ECO:0007669"/>
    <property type="project" value="TreeGrafter"/>
</dbReference>
<dbReference type="GO" id="GO:0005930">
    <property type="term" value="C:axoneme"/>
    <property type="evidence" value="ECO:0007669"/>
    <property type="project" value="UniProtKB-SubCell"/>
</dbReference>
<dbReference type="AlphaFoldDB" id="A0AAD8YDZ9"/>
<evidence type="ECO:0000313" key="11">
    <source>
        <dbReference type="EMBL" id="KAK1743270.1"/>
    </source>
</evidence>
<dbReference type="InterPro" id="IPR042576">
    <property type="entry name" value="TRAF3IP1_N_sf"/>
</dbReference>
<keyword evidence="5" id="KW-0175">Coiled coil</keyword>
<keyword evidence="7" id="KW-0966">Cell projection</keyword>
<dbReference type="GO" id="GO:0060271">
    <property type="term" value="P:cilium assembly"/>
    <property type="evidence" value="ECO:0007669"/>
    <property type="project" value="TreeGrafter"/>
</dbReference>
<dbReference type="Proteomes" id="UP001224775">
    <property type="component" value="Unassembled WGS sequence"/>
</dbReference>
<dbReference type="EMBL" id="JATAAI010000009">
    <property type="protein sequence ID" value="KAK1743270.1"/>
    <property type="molecule type" value="Genomic_DNA"/>
</dbReference>
<keyword evidence="4" id="KW-0970">Cilium biogenesis/degradation</keyword>
<dbReference type="GO" id="GO:0070507">
    <property type="term" value="P:regulation of microtubule cytoskeleton organization"/>
    <property type="evidence" value="ECO:0007669"/>
    <property type="project" value="TreeGrafter"/>
</dbReference>
<dbReference type="GO" id="GO:0008017">
    <property type="term" value="F:microtubule binding"/>
    <property type="evidence" value="ECO:0007669"/>
    <property type="project" value="InterPro"/>
</dbReference>
<name>A0AAD8YDZ9_9STRA</name>
<dbReference type="PANTHER" id="PTHR31363">
    <property type="entry name" value="TRAF3-INTERACTING PROTEIN 1"/>
    <property type="match status" value="1"/>
</dbReference>
<evidence type="ECO:0000256" key="3">
    <source>
        <dbReference type="ARBA" id="ARBA00022490"/>
    </source>
</evidence>
<gene>
    <name evidence="11" type="ORF">QTG54_005891</name>
</gene>
<dbReference type="GO" id="GO:0036064">
    <property type="term" value="C:ciliary basal body"/>
    <property type="evidence" value="ECO:0007669"/>
    <property type="project" value="TreeGrafter"/>
</dbReference>
<dbReference type="Gene3D" id="1.10.418.50">
    <property type="entry name" value="Microtubule-binding protein MIP-T3"/>
    <property type="match status" value="1"/>
</dbReference>
<keyword evidence="6" id="KW-0206">Cytoskeleton</keyword>
<comment type="similarity">
    <text evidence="8">Belongs to the TRAF3IP1 family.</text>
</comment>
<feature type="domain" description="TRAF3-interacting protein 1 N-terminal" evidence="10">
    <location>
        <begin position="3"/>
        <end position="108"/>
    </location>
</feature>
<dbReference type="GO" id="GO:0030992">
    <property type="term" value="C:intraciliary transport particle B"/>
    <property type="evidence" value="ECO:0007669"/>
    <property type="project" value="TreeGrafter"/>
</dbReference>
<dbReference type="InterPro" id="IPR018799">
    <property type="entry name" value="TRAF3IP1"/>
</dbReference>
<evidence type="ECO:0000313" key="12">
    <source>
        <dbReference type="Proteomes" id="UP001224775"/>
    </source>
</evidence>
<accession>A0AAD8YDZ9</accession>